<sequence length="104" mass="11260">GRLELARQVADLVLTVGRRGVWVDVTQPHAQLQHGSRNMPPQAQAQGQCKREQNPGKNPHALKADGQGLLELAHVQADAKRAGDDVLEGDLDLVKTFGLTQKPV</sequence>
<dbReference type="AlphaFoldDB" id="A0A699X8A3"/>
<protein>
    <submittedName>
        <fullName evidence="2">Uncharacterized protein</fullName>
    </submittedName>
</protein>
<accession>A0A699X8A3</accession>
<proteinExistence type="predicted"/>
<evidence type="ECO:0000256" key="1">
    <source>
        <dbReference type="SAM" id="MobiDB-lite"/>
    </source>
</evidence>
<feature type="region of interest" description="Disordered" evidence="1">
    <location>
        <begin position="30"/>
        <end position="60"/>
    </location>
</feature>
<name>A0A699X8A3_TANCI</name>
<feature type="compositionally biased region" description="Polar residues" evidence="1">
    <location>
        <begin position="30"/>
        <end position="47"/>
    </location>
</feature>
<gene>
    <name evidence="2" type="ORF">Tci_924903</name>
</gene>
<feature type="non-terminal residue" evidence="2">
    <location>
        <position position="1"/>
    </location>
</feature>
<feature type="non-terminal residue" evidence="2">
    <location>
        <position position="104"/>
    </location>
</feature>
<comment type="caution">
    <text evidence="2">The sequence shown here is derived from an EMBL/GenBank/DDBJ whole genome shotgun (WGS) entry which is preliminary data.</text>
</comment>
<dbReference type="EMBL" id="BKCJ011788086">
    <property type="protein sequence ID" value="GFD52934.1"/>
    <property type="molecule type" value="Genomic_DNA"/>
</dbReference>
<organism evidence="2">
    <name type="scientific">Tanacetum cinerariifolium</name>
    <name type="common">Dalmatian daisy</name>
    <name type="synonym">Chrysanthemum cinerariifolium</name>
    <dbReference type="NCBI Taxonomy" id="118510"/>
    <lineage>
        <taxon>Eukaryota</taxon>
        <taxon>Viridiplantae</taxon>
        <taxon>Streptophyta</taxon>
        <taxon>Embryophyta</taxon>
        <taxon>Tracheophyta</taxon>
        <taxon>Spermatophyta</taxon>
        <taxon>Magnoliopsida</taxon>
        <taxon>eudicotyledons</taxon>
        <taxon>Gunneridae</taxon>
        <taxon>Pentapetalae</taxon>
        <taxon>asterids</taxon>
        <taxon>campanulids</taxon>
        <taxon>Asterales</taxon>
        <taxon>Asteraceae</taxon>
        <taxon>Asteroideae</taxon>
        <taxon>Anthemideae</taxon>
        <taxon>Anthemidinae</taxon>
        <taxon>Tanacetum</taxon>
    </lineage>
</organism>
<evidence type="ECO:0000313" key="2">
    <source>
        <dbReference type="EMBL" id="GFD52934.1"/>
    </source>
</evidence>
<reference evidence="2" key="1">
    <citation type="journal article" date="2019" name="Sci. Rep.">
        <title>Draft genome of Tanacetum cinerariifolium, the natural source of mosquito coil.</title>
        <authorList>
            <person name="Yamashiro T."/>
            <person name="Shiraishi A."/>
            <person name="Satake H."/>
            <person name="Nakayama K."/>
        </authorList>
    </citation>
    <scope>NUCLEOTIDE SEQUENCE</scope>
</reference>